<feature type="non-terminal residue" evidence="2">
    <location>
        <position position="88"/>
    </location>
</feature>
<dbReference type="EMBL" id="CADCTD010000018">
    <property type="protein sequence ID" value="CAA9223690.1"/>
    <property type="molecule type" value="Genomic_DNA"/>
</dbReference>
<sequence>DQGGGSPAAPPAPQPRRRADRLAARGGRPREPGGPAAWPGADRRCDSRLAGPGPAARRAGRALRARAGRYRPDPQRSRPRRPRRREAL</sequence>
<organism evidence="2">
    <name type="scientific">uncultured Craurococcus sp</name>
    <dbReference type="NCBI Taxonomy" id="1135998"/>
    <lineage>
        <taxon>Bacteria</taxon>
        <taxon>Pseudomonadati</taxon>
        <taxon>Pseudomonadota</taxon>
        <taxon>Alphaproteobacteria</taxon>
        <taxon>Acetobacterales</taxon>
        <taxon>Acetobacteraceae</taxon>
        <taxon>Craurococcus</taxon>
        <taxon>environmental samples</taxon>
    </lineage>
</organism>
<evidence type="ECO:0000313" key="2">
    <source>
        <dbReference type="EMBL" id="CAA9223690.1"/>
    </source>
</evidence>
<gene>
    <name evidence="2" type="ORF">AVDCRST_MAG27-639</name>
</gene>
<evidence type="ECO:0000256" key="1">
    <source>
        <dbReference type="SAM" id="MobiDB-lite"/>
    </source>
</evidence>
<accession>A0A6J4HH60</accession>
<protein>
    <submittedName>
        <fullName evidence="2">Uncharacterized protein</fullName>
    </submittedName>
</protein>
<feature type="compositionally biased region" description="Basic residues" evidence="1">
    <location>
        <begin position="77"/>
        <end position="88"/>
    </location>
</feature>
<feature type="compositionally biased region" description="Basic residues" evidence="1">
    <location>
        <begin position="58"/>
        <end position="69"/>
    </location>
</feature>
<feature type="region of interest" description="Disordered" evidence="1">
    <location>
        <begin position="1"/>
        <end position="88"/>
    </location>
</feature>
<proteinExistence type="predicted"/>
<feature type="non-terminal residue" evidence="2">
    <location>
        <position position="1"/>
    </location>
</feature>
<dbReference type="AlphaFoldDB" id="A0A6J4HH60"/>
<reference evidence="2" key="1">
    <citation type="submission" date="2020-02" db="EMBL/GenBank/DDBJ databases">
        <authorList>
            <person name="Meier V. D."/>
        </authorList>
    </citation>
    <scope>NUCLEOTIDE SEQUENCE</scope>
    <source>
        <strain evidence="2">AVDCRST_MAG27</strain>
    </source>
</reference>
<name>A0A6J4HH60_9PROT</name>
<feature type="compositionally biased region" description="Basic and acidic residues" evidence="1">
    <location>
        <begin position="20"/>
        <end position="31"/>
    </location>
</feature>
<feature type="compositionally biased region" description="Low complexity" evidence="1">
    <location>
        <begin position="48"/>
        <end position="57"/>
    </location>
</feature>